<dbReference type="GO" id="GO:0004497">
    <property type="term" value="F:monooxygenase activity"/>
    <property type="evidence" value="ECO:0007669"/>
    <property type="project" value="UniProtKB-KW"/>
</dbReference>
<feature type="transmembrane region" description="Helical" evidence="1">
    <location>
        <begin position="145"/>
        <end position="172"/>
    </location>
</feature>
<dbReference type="OrthoDB" id="1115611at2"/>
<feature type="transmembrane region" description="Helical" evidence="1">
    <location>
        <begin position="12"/>
        <end position="32"/>
    </location>
</feature>
<dbReference type="AlphaFoldDB" id="A0A363NNQ9"/>
<reference evidence="2 3" key="1">
    <citation type="submission" date="2018-04" db="EMBL/GenBank/DDBJ databases">
        <title>Sphingobacterium sp. M46 Genome.</title>
        <authorList>
            <person name="Cheng J."/>
            <person name="Li Y."/>
        </authorList>
    </citation>
    <scope>NUCLEOTIDE SEQUENCE [LARGE SCALE GENOMIC DNA]</scope>
    <source>
        <strain evidence="2 3">M46</strain>
    </source>
</reference>
<dbReference type="InterPro" id="IPR045625">
    <property type="entry name" value="DUF6427"/>
</dbReference>
<feature type="transmembrane region" description="Helical" evidence="1">
    <location>
        <begin position="284"/>
        <end position="301"/>
    </location>
</feature>
<feature type="transmembrane region" description="Helical" evidence="1">
    <location>
        <begin position="308"/>
        <end position="326"/>
    </location>
</feature>
<keyword evidence="1" id="KW-1133">Transmembrane helix</keyword>
<keyword evidence="2" id="KW-0560">Oxidoreductase</keyword>
<keyword evidence="1" id="KW-0812">Transmembrane</keyword>
<proteinExistence type="predicted"/>
<evidence type="ECO:0000313" key="2">
    <source>
        <dbReference type="EMBL" id="PUV22422.1"/>
    </source>
</evidence>
<evidence type="ECO:0000256" key="1">
    <source>
        <dbReference type="SAM" id="Phobius"/>
    </source>
</evidence>
<gene>
    <name evidence="2" type="ORF">DCO56_22995</name>
</gene>
<keyword evidence="3" id="KW-1185">Reference proteome</keyword>
<comment type="caution">
    <text evidence="2">The sequence shown here is derived from an EMBL/GenBank/DDBJ whole genome shotgun (WGS) entry which is preliminary data.</text>
</comment>
<feature type="transmembrane region" description="Helical" evidence="1">
    <location>
        <begin position="261"/>
        <end position="278"/>
    </location>
</feature>
<accession>A0A363NNQ9</accession>
<organism evidence="2 3">
    <name type="scientific">Sphingobacterium athyrii</name>
    <dbReference type="NCBI Taxonomy" id="2152717"/>
    <lineage>
        <taxon>Bacteria</taxon>
        <taxon>Pseudomonadati</taxon>
        <taxon>Bacteroidota</taxon>
        <taxon>Sphingobacteriia</taxon>
        <taxon>Sphingobacteriales</taxon>
        <taxon>Sphingobacteriaceae</taxon>
        <taxon>Sphingobacterium</taxon>
    </lineage>
</organism>
<feature type="transmembrane region" description="Helical" evidence="1">
    <location>
        <begin position="92"/>
        <end position="125"/>
    </location>
</feature>
<dbReference type="RefSeq" id="WP_108636067.1">
    <property type="nucleotide sequence ID" value="NZ_DAMCKI010000060.1"/>
</dbReference>
<feature type="transmembrane region" description="Helical" evidence="1">
    <location>
        <begin position="221"/>
        <end position="246"/>
    </location>
</feature>
<evidence type="ECO:0000313" key="3">
    <source>
        <dbReference type="Proteomes" id="UP000250831"/>
    </source>
</evidence>
<feature type="transmembrane region" description="Helical" evidence="1">
    <location>
        <begin position="184"/>
        <end position="201"/>
    </location>
</feature>
<feature type="transmembrane region" description="Helical" evidence="1">
    <location>
        <begin position="60"/>
        <end position="80"/>
    </location>
</feature>
<dbReference type="Pfam" id="PF19992">
    <property type="entry name" value="DUF6427"/>
    <property type="match status" value="1"/>
</dbReference>
<name>A0A363NNQ9_9SPHI</name>
<keyword evidence="1" id="KW-0472">Membrane</keyword>
<protein>
    <submittedName>
        <fullName evidence="2">Beta-carotene 15,15'-monooxygenase</fullName>
    </submittedName>
</protein>
<keyword evidence="2" id="KW-0503">Monooxygenase</keyword>
<sequence>MIISQFRNYTPINILFLSFVGFVLCLGIFLHLPDKLDSVIFEPALGNLLGENNLINLSPATNVFITLILTIFQATILNRITSHFNLLGKPSFLVALMYMTLASLFLPFLVLSPTLICNFISIWMLSKLLSLYRQTDVKAEMFDLGMIVGIGSLIYFPFLSMFFLLWISLLIFRPFNWREWITPLLGLVTVYFILAVIYLWVGKMELFYTIWLPFTYKFPTAIRIQLFDYLVLVPILFTLILFLLILKDNFFKSIVHIRKSFQLLFFMLCLAVASFYWNKKLTEAHFLLCAPPIAIYMAYYFTYAKKKWFFEVVYAIIVLTIIYFQFF</sequence>
<dbReference type="Proteomes" id="UP000250831">
    <property type="component" value="Unassembled WGS sequence"/>
</dbReference>
<dbReference type="EMBL" id="QCXX01000007">
    <property type="protein sequence ID" value="PUV22422.1"/>
    <property type="molecule type" value="Genomic_DNA"/>
</dbReference>